<keyword evidence="7" id="KW-1185">Reference proteome</keyword>
<dbReference type="KEGG" id="cput:CONPUDRAFT_141590"/>
<dbReference type="Gene3D" id="1.25.10.10">
    <property type="entry name" value="Leucine-rich Repeat Variant"/>
    <property type="match status" value="3"/>
</dbReference>
<evidence type="ECO:0000313" key="6">
    <source>
        <dbReference type="EMBL" id="EIW84663.1"/>
    </source>
</evidence>
<dbReference type="SUPFAM" id="SSF48371">
    <property type="entry name" value="ARM repeat"/>
    <property type="match status" value="2"/>
</dbReference>
<dbReference type="InterPro" id="IPR011989">
    <property type="entry name" value="ARM-like"/>
</dbReference>
<evidence type="ECO:0000256" key="4">
    <source>
        <dbReference type="ARBA" id="ARBA00022737"/>
    </source>
</evidence>
<evidence type="ECO:0000256" key="2">
    <source>
        <dbReference type="ARBA" id="ARBA00004496"/>
    </source>
</evidence>
<sequence length="754" mass="82078">MTVRVITTAALKRMKNGVIGNPSAKLAMSRDTAFIHSLVGCLNYPPSSYGEAQGSQDDIRVEAAHVISSIAYGSEDALRSLLRANAPRAFLKALADLEPGDSTTLKSALARGLRVLSSSVAVVVGPSQVGMTTWSSDIRAESEVALNYLLDFDCLDIYLPLLTDKSTQTVTAIAQLIGAVVRCDAHRTLVTDWLPPAERLKEVKGKRGWERSDILHSTGPARQGGWVVRHLIALVNGRDTKLQEAALGAIAALAQGNPTVATALTGGHSERARDPSAPFSAIVALTKSRSVSVQLAASLCTAHVVRASAINHPEAFDHASALSVMHVVNRLLGPSNEKPLDRVKACYTLYYLVSDHKELCREAVERGTLDRLAALVKSITPLDRDPDLEEDEPESTVMLREACFQAIATLALHENAHRCDIADKHSLVPFIRASLTHENVGVRYAACQCVRTLSRAVSIIRTTLDDSGLAMALFEVFKKEGEDMRVTHVALLAMCNLVIEFSPLQPQMMKQGLLERITQLLRKETQSQIRLNALWLLRNLLHKSTEATKDEAMDTLGWDQLLRFATDPDVEIQEQAIAILNNLVADEAGCDLLFDNIDADDLVDCLICGLDSENEDVTRQTAHLLGNLANAPPAHQDTIFSRYTILNAIHQCLTDTKPDTRVPLLSCVQQLLLSTSVSRRRTELAEAGLIGTLRHLADLGTAHGIGAMPGGMNVSMSPGGRFAGHAHLRLEDEREVSILARTILDILELPGEYR</sequence>
<dbReference type="InterPro" id="IPR016024">
    <property type="entry name" value="ARM-type_fold"/>
</dbReference>
<evidence type="ECO:0000256" key="1">
    <source>
        <dbReference type="ARBA" id="ARBA00004123"/>
    </source>
</evidence>
<dbReference type="GO" id="GO:0034657">
    <property type="term" value="C:GID complex"/>
    <property type="evidence" value="ECO:0007669"/>
    <property type="project" value="TreeGrafter"/>
</dbReference>
<evidence type="ECO:0000256" key="5">
    <source>
        <dbReference type="ARBA" id="ARBA00023242"/>
    </source>
</evidence>
<accession>A0A5M3MZS9</accession>
<comment type="subcellular location">
    <subcellularLocation>
        <location evidence="2">Cytoplasm</location>
    </subcellularLocation>
    <subcellularLocation>
        <location evidence="1">Nucleus</location>
    </subcellularLocation>
</comment>
<dbReference type="AlphaFoldDB" id="A0A5M3MZS9"/>
<evidence type="ECO:0000313" key="7">
    <source>
        <dbReference type="Proteomes" id="UP000053558"/>
    </source>
</evidence>
<dbReference type="Proteomes" id="UP000053558">
    <property type="component" value="Unassembled WGS sequence"/>
</dbReference>
<comment type="caution">
    <text evidence="6">The sequence shown here is derived from an EMBL/GenBank/DDBJ whole genome shotgun (WGS) entry which is preliminary data.</text>
</comment>
<dbReference type="GO" id="GO:0005737">
    <property type="term" value="C:cytoplasm"/>
    <property type="evidence" value="ECO:0007669"/>
    <property type="project" value="UniProtKB-SubCell"/>
</dbReference>
<organism evidence="6 7">
    <name type="scientific">Coniophora puteana (strain RWD-64-598)</name>
    <name type="common">Brown rot fungus</name>
    <dbReference type="NCBI Taxonomy" id="741705"/>
    <lineage>
        <taxon>Eukaryota</taxon>
        <taxon>Fungi</taxon>
        <taxon>Dikarya</taxon>
        <taxon>Basidiomycota</taxon>
        <taxon>Agaricomycotina</taxon>
        <taxon>Agaricomycetes</taxon>
        <taxon>Agaricomycetidae</taxon>
        <taxon>Boletales</taxon>
        <taxon>Coniophorineae</taxon>
        <taxon>Coniophoraceae</taxon>
        <taxon>Coniophora</taxon>
    </lineage>
</organism>
<keyword evidence="3" id="KW-0963">Cytoplasm</keyword>
<dbReference type="OMA" id="KACFILY"/>
<keyword evidence="5" id="KW-0539">Nucleus</keyword>
<dbReference type="PANTHER" id="PTHR15651">
    <property type="entry name" value="ARMADILLO REPEAT-CONTAINING PROTEIN 8"/>
    <property type="match status" value="1"/>
</dbReference>
<evidence type="ECO:0000256" key="3">
    <source>
        <dbReference type="ARBA" id="ARBA00022490"/>
    </source>
</evidence>
<dbReference type="InterPro" id="IPR038739">
    <property type="entry name" value="ARMC8/Vid28"/>
</dbReference>
<keyword evidence="4" id="KW-0677">Repeat</keyword>
<dbReference type="OrthoDB" id="5559898at2759"/>
<dbReference type="RefSeq" id="XP_007764396.1">
    <property type="nucleotide sequence ID" value="XM_007766206.1"/>
</dbReference>
<dbReference type="PANTHER" id="PTHR15651:SF7">
    <property type="entry name" value="ARMADILLO REPEAT-CONTAINING PROTEIN 8"/>
    <property type="match status" value="1"/>
</dbReference>
<dbReference type="GO" id="GO:0005634">
    <property type="term" value="C:nucleus"/>
    <property type="evidence" value="ECO:0007669"/>
    <property type="project" value="UniProtKB-SubCell"/>
</dbReference>
<reference evidence="7" key="1">
    <citation type="journal article" date="2012" name="Science">
        <title>The Paleozoic origin of enzymatic lignin decomposition reconstructed from 31 fungal genomes.</title>
        <authorList>
            <person name="Floudas D."/>
            <person name="Binder M."/>
            <person name="Riley R."/>
            <person name="Barry K."/>
            <person name="Blanchette R.A."/>
            <person name="Henrissat B."/>
            <person name="Martinez A.T."/>
            <person name="Otillar R."/>
            <person name="Spatafora J.W."/>
            <person name="Yadav J.S."/>
            <person name="Aerts A."/>
            <person name="Benoit I."/>
            <person name="Boyd A."/>
            <person name="Carlson A."/>
            <person name="Copeland A."/>
            <person name="Coutinho P.M."/>
            <person name="de Vries R.P."/>
            <person name="Ferreira P."/>
            <person name="Findley K."/>
            <person name="Foster B."/>
            <person name="Gaskell J."/>
            <person name="Glotzer D."/>
            <person name="Gorecki P."/>
            <person name="Heitman J."/>
            <person name="Hesse C."/>
            <person name="Hori C."/>
            <person name="Igarashi K."/>
            <person name="Jurgens J.A."/>
            <person name="Kallen N."/>
            <person name="Kersten P."/>
            <person name="Kohler A."/>
            <person name="Kuees U."/>
            <person name="Kumar T.K.A."/>
            <person name="Kuo A."/>
            <person name="LaButti K."/>
            <person name="Larrondo L.F."/>
            <person name="Lindquist E."/>
            <person name="Ling A."/>
            <person name="Lombard V."/>
            <person name="Lucas S."/>
            <person name="Lundell T."/>
            <person name="Martin R."/>
            <person name="McLaughlin D.J."/>
            <person name="Morgenstern I."/>
            <person name="Morin E."/>
            <person name="Murat C."/>
            <person name="Nagy L.G."/>
            <person name="Nolan M."/>
            <person name="Ohm R.A."/>
            <person name="Patyshakuliyeva A."/>
            <person name="Rokas A."/>
            <person name="Ruiz-Duenas F.J."/>
            <person name="Sabat G."/>
            <person name="Salamov A."/>
            <person name="Samejima M."/>
            <person name="Schmutz J."/>
            <person name="Slot J.C."/>
            <person name="St John F."/>
            <person name="Stenlid J."/>
            <person name="Sun H."/>
            <person name="Sun S."/>
            <person name="Syed K."/>
            <person name="Tsang A."/>
            <person name="Wiebenga A."/>
            <person name="Young D."/>
            <person name="Pisabarro A."/>
            <person name="Eastwood D.C."/>
            <person name="Martin F."/>
            <person name="Cullen D."/>
            <person name="Grigoriev I.V."/>
            <person name="Hibbett D.S."/>
        </authorList>
    </citation>
    <scope>NUCLEOTIDE SEQUENCE [LARGE SCALE GENOMIC DNA]</scope>
    <source>
        <strain evidence="7">RWD-64-598 SS2</strain>
    </source>
</reference>
<proteinExistence type="predicted"/>
<dbReference type="GeneID" id="19201646"/>
<dbReference type="SMART" id="SM00185">
    <property type="entry name" value="ARM"/>
    <property type="match status" value="9"/>
</dbReference>
<dbReference type="EMBL" id="JH711574">
    <property type="protein sequence ID" value="EIW84663.1"/>
    <property type="molecule type" value="Genomic_DNA"/>
</dbReference>
<name>A0A5M3MZS9_CONPW</name>
<dbReference type="InterPro" id="IPR000225">
    <property type="entry name" value="Armadillo"/>
</dbReference>
<dbReference type="GO" id="GO:0043161">
    <property type="term" value="P:proteasome-mediated ubiquitin-dependent protein catabolic process"/>
    <property type="evidence" value="ECO:0007669"/>
    <property type="project" value="TreeGrafter"/>
</dbReference>
<gene>
    <name evidence="6" type="ORF">CONPUDRAFT_141590</name>
</gene>
<protein>
    <submittedName>
        <fullName evidence="6">ARM repeat-containing protein</fullName>
    </submittedName>
</protein>